<sequence>MVKISVIVPVYNGEKYIKSCLKNLQKQTLKEFEIIVVNDGSSDNSGQVCEELAKKDQRINVIHQNNSGVSNARNIGINSAVGEYICFIDCDDYIDSNYLKVLYDECVNNNVKMSICGIRSVKEDGTLISMKEMKNGIYSSTKALKELFEFKNLNGGPCGKLIHKSLFENDLYFPELKVYEDLIFSYKAIYKAGNVVFTTRCRYYYLHREGIGAMAKFIKEPSRDSIKAAYDILEFIKLKIPSIWDTSFYGVISQVIKYISDKKQIDSKWKKKSSVLYMNETKKLLARYRRELIINKSINSNEKIVFIVLSYSCNIYKFIMNKKFGK</sequence>
<gene>
    <name evidence="4" type="ORF">HMPREF0216_00375</name>
</gene>
<comment type="caution">
    <text evidence="4">The sequence shown here is derived from an EMBL/GenBank/DDBJ whole genome shotgun (WGS) entry which is preliminary data.</text>
</comment>
<accession>L1QM53</accession>
<dbReference type="PATRIC" id="fig|545697.3.peg.368"/>
<dbReference type="Pfam" id="PF00535">
    <property type="entry name" value="Glycos_transf_2"/>
    <property type="match status" value="1"/>
</dbReference>
<dbReference type="HOGENOM" id="CLU_025996_25_1_9"/>
<dbReference type="EMBL" id="AMEZ01000013">
    <property type="protein sequence ID" value="EKY29016.1"/>
    <property type="molecule type" value="Genomic_DNA"/>
</dbReference>
<evidence type="ECO:0000256" key="2">
    <source>
        <dbReference type="ARBA" id="ARBA00022679"/>
    </source>
</evidence>
<protein>
    <submittedName>
        <fullName evidence="4">Glycosyltransferase, group 2 family protein</fullName>
    </submittedName>
</protein>
<dbReference type="CDD" id="cd00761">
    <property type="entry name" value="Glyco_tranf_GTA_type"/>
    <property type="match status" value="1"/>
</dbReference>
<name>L1QM53_9CLOT</name>
<dbReference type="RefSeq" id="WP_005210395.1">
    <property type="nucleotide sequence ID" value="NZ_KB291607.1"/>
</dbReference>
<evidence type="ECO:0000313" key="5">
    <source>
        <dbReference type="Proteomes" id="UP000010420"/>
    </source>
</evidence>
<dbReference type="eggNOG" id="COG1216">
    <property type="taxonomic scope" value="Bacteria"/>
</dbReference>
<reference evidence="4 5" key="1">
    <citation type="submission" date="2012-05" db="EMBL/GenBank/DDBJ databases">
        <authorList>
            <person name="Weinstock G."/>
            <person name="Sodergren E."/>
            <person name="Lobos E.A."/>
            <person name="Fulton L."/>
            <person name="Fulton R."/>
            <person name="Courtney L."/>
            <person name="Fronick C."/>
            <person name="O'Laughlin M."/>
            <person name="Godfrey J."/>
            <person name="Wilson R.M."/>
            <person name="Miner T."/>
            <person name="Farmer C."/>
            <person name="Delehaunty K."/>
            <person name="Cordes M."/>
            <person name="Minx P."/>
            <person name="Tomlinson C."/>
            <person name="Chen J."/>
            <person name="Wollam A."/>
            <person name="Pepin K.H."/>
            <person name="Bhonagiri V."/>
            <person name="Zhang X."/>
            <person name="Suruliraj S."/>
            <person name="Warren W."/>
            <person name="Mitreva M."/>
            <person name="Mardis E.R."/>
            <person name="Wilson R.K."/>
        </authorList>
    </citation>
    <scope>NUCLEOTIDE SEQUENCE [LARGE SCALE GENOMIC DNA]</scope>
    <source>
        <strain evidence="4 5">DSM 1785</strain>
    </source>
</reference>
<dbReference type="InterPro" id="IPR001173">
    <property type="entry name" value="Glyco_trans_2-like"/>
</dbReference>
<dbReference type="Proteomes" id="UP000010420">
    <property type="component" value="Unassembled WGS sequence"/>
</dbReference>
<dbReference type="STRING" id="545697.HMPREF0216_00375"/>
<feature type="domain" description="Glycosyltransferase 2-like" evidence="3">
    <location>
        <begin position="5"/>
        <end position="168"/>
    </location>
</feature>
<keyword evidence="5" id="KW-1185">Reference proteome</keyword>
<dbReference type="AlphaFoldDB" id="L1QM53"/>
<organism evidence="4 5">
    <name type="scientific">Clostridium celatum DSM 1785</name>
    <dbReference type="NCBI Taxonomy" id="545697"/>
    <lineage>
        <taxon>Bacteria</taxon>
        <taxon>Bacillati</taxon>
        <taxon>Bacillota</taxon>
        <taxon>Clostridia</taxon>
        <taxon>Eubacteriales</taxon>
        <taxon>Clostridiaceae</taxon>
        <taxon>Clostridium</taxon>
    </lineage>
</organism>
<evidence type="ECO:0000256" key="1">
    <source>
        <dbReference type="ARBA" id="ARBA00022676"/>
    </source>
</evidence>
<dbReference type="InterPro" id="IPR029044">
    <property type="entry name" value="Nucleotide-diphossugar_trans"/>
</dbReference>
<dbReference type="OrthoDB" id="9807674at2"/>
<dbReference type="Gene3D" id="3.90.550.10">
    <property type="entry name" value="Spore Coat Polysaccharide Biosynthesis Protein SpsA, Chain A"/>
    <property type="match status" value="1"/>
</dbReference>
<dbReference type="PANTHER" id="PTHR22916:SF51">
    <property type="entry name" value="GLYCOSYLTRANSFERASE EPSH-RELATED"/>
    <property type="match status" value="1"/>
</dbReference>
<dbReference type="SUPFAM" id="SSF53448">
    <property type="entry name" value="Nucleotide-diphospho-sugar transferases"/>
    <property type="match status" value="1"/>
</dbReference>
<keyword evidence="2 4" id="KW-0808">Transferase</keyword>
<evidence type="ECO:0000259" key="3">
    <source>
        <dbReference type="Pfam" id="PF00535"/>
    </source>
</evidence>
<keyword evidence="1" id="KW-0328">Glycosyltransferase</keyword>
<dbReference type="PANTHER" id="PTHR22916">
    <property type="entry name" value="GLYCOSYLTRANSFERASE"/>
    <property type="match status" value="1"/>
</dbReference>
<proteinExistence type="predicted"/>
<evidence type="ECO:0000313" key="4">
    <source>
        <dbReference type="EMBL" id="EKY29016.1"/>
    </source>
</evidence>
<dbReference type="GO" id="GO:0016757">
    <property type="term" value="F:glycosyltransferase activity"/>
    <property type="evidence" value="ECO:0007669"/>
    <property type="project" value="UniProtKB-KW"/>
</dbReference>